<feature type="region of interest" description="Disordered" evidence="1">
    <location>
        <begin position="371"/>
        <end position="401"/>
    </location>
</feature>
<dbReference type="SUPFAM" id="SSF49785">
    <property type="entry name" value="Galactose-binding domain-like"/>
    <property type="match status" value="2"/>
</dbReference>
<dbReference type="SMART" id="SM00710">
    <property type="entry name" value="PbH1"/>
    <property type="match status" value="3"/>
</dbReference>
<evidence type="ECO:0000256" key="1">
    <source>
        <dbReference type="SAM" id="MobiDB-lite"/>
    </source>
</evidence>
<evidence type="ECO:0000256" key="2">
    <source>
        <dbReference type="SAM" id="SignalP"/>
    </source>
</evidence>
<name>D8LPI3_ECTSI</name>
<dbReference type="InterPro" id="IPR011050">
    <property type="entry name" value="Pectin_lyase_fold/virulence"/>
</dbReference>
<dbReference type="InterPro" id="IPR000421">
    <property type="entry name" value="FA58C"/>
</dbReference>
<dbReference type="EMBL" id="FN649741">
    <property type="protein sequence ID" value="CBN80455.1"/>
    <property type="molecule type" value="Genomic_DNA"/>
</dbReference>
<evidence type="ECO:0000313" key="4">
    <source>
        <dbReference type="EMBL" id="CBN80455.1"/>
    </source>
</evidence>
<dbReference type="AlphaFoldDB" id="D8LPI3"/>
<feature type="domain" description="F5/8 type C" evidence="3">
    <location>
        <begin position="551"/>
        <end position="699"/>
    </location>
</feature>
<evidence type="ECO:0000259" key="3">
    <source>
        <dbReference type="PROSITE" id="PS50022"/>
    </source>
</evidence>
<dbReference type="Pfam" id="PF00754">
    <property type="entry name" value="F5_F8_type_C"/>
    <property type="match status" value="1"/>
</dbReference>
<keyword evidence="2" id="KW-0732">Signal</keyword>
<dbReference type="OrthoDB" id="3488255at2759"/>
<dbReference type="Gene3D" id="2.160.20.10">
    <property type="entry name" value="Single-stranded right-handed beta-helix, Pectin lyase-like"/>
    <property type="match status" value="1"/>
</dbReference>
<dbReference type="Proteomes" id="UP000002630">
    <property type="component" value="Linkage Group LG16"/>
</dbReference>
<dbReference type="EMBL" id="FN648730">
    <property type="protein sequence ID" value="CBN80455.1"/>
    <property type="molecule type" value="Genomic_DNA"/>
</dbReference>
<dbReference type="InterPro" id="IPR008979">
    <property type="entry name" value="Galactose-bd-like_sf"/>
</dbReference>
<organism evidence="4 5">
    <name type="scientific">Ectocarpus siliculosus</name>
    <name type="common">Brown alga</name>
    <name type="synonym">Conferva siliculosa</name>
    <dbReference type="NCBI Taxonomy" id="2880"/>
    <lineage>
        <taxon>Eukaryota</taxon>
        <taxon>Sar</taxon>
        <taxon>Stramenopiles</taxon>
        <taxon>Ochrophyta</taxon>
        <taxon>PX clade</taxon>
        <taxon>Phaeophyceae</taxon>
        <taxon>Ectocarpales</taxon>
        <taxon>Ectocarpaceae</taxon>
        <taxon>Ectocarpus</taxon>
    </lineage>
</organism>
<sequence length="700" mass="76197">MKVFLAIAALLLLLPLVGAEVFTVSPGESIQEAIELAQPGDTVELKDGEYTEDLVTVRDGEPDKRITLSGGRGAVLKGTGKESRLFQIHHSYTTVDGFVLDGKIGKGDKAEHYVDKGIYAHGNRETRVIRQYGEEFRSAIDGLIISNMKIINFGGECTRFRYFVTNLEFFGSHLENCGVYDFVFNGMKSVNGETIYLGTSSNQISDGKNPSDEIDQTRFIHIHHNVFKGLSNEVDAKEGAQYILVEENQCSTQKDPNSGCVDSRSDYVVFRYNQIHSNDGAGVRIGGHEVNGKQWGLNNEVYGNTFYGNKEGALKLQTGQKEHPHLCENTCKGGCEVSGSASEGNEDMEKKCSDLMPIFWVDDTKAAPDAVSVGAEASSIGGEPDDAADADTREHEPEADFDAAVEGRAEPKQSGKCFPVPIADVKASSEDGKHTVHAAIDGKALTRWSSLGKGEWLEIDLASPQKIDAIEMSFFKGDERTQSFEVAVDGKNILQNQESNGKTLALERFPFPKAVDASSSVTIEGGGNSQNDWNSMTEVIVCGAEEQQQKSQESEDGLCSTIEKLDIGKVSASVDDGKDRAATSVIDGDLKTRWETEGPEEQHISVDLGKPMTVTELGLAVFEGDKIKQFFDVLVETEEHGWEEVVIDGESLKSNGIESYDIGMKGVTTVKVVCYGSEDLASGEGIERNSFTEIELYGCV</sequence>
<accession>D8LPI3</accession>
<gene>
    <name evidence="4" type="ORF">Esi_0052_0151</name>
</gene>
<reference evidence="4 5" key="1">
    <citation type="journal article" date="2010" name="Nature">
        <title>The Ectocarpus genome and the independent evolution of multicellularity in brown algae.</title>
        <authorList>
            <person name="Cock J.M."/>
            <person name="Sterck L."/>
            <person name="Rouze P."/>
            <person name="Scornet D."/>
            <person name="Allen A.E."/>
            <person name="Amoutzias G."/>
            <person name="Anthouard V."/>
            <person name="Artiguenave F."/>
            <person name="Aury J.M."/>
            <person name="Badger J.H."/>
            <person name="Beszteri B."/>
            <person name="Billiau K."/>
            <person name="Bonnet E."/>
            <person name="Bothwell J.H."/>
            <person name="Bowler C."/>
            <person name="Boyen C."/>
            <person name="Brownlee C."/>
            <person name="Carrano C.J."/>
            <person name="Charrier B."/>
            <person name="Cho G.Y."/>
            <person name="Coelho S.M."/>
            <person name="Collen J."/>
            <person name="Corre E."/>
            <person name="Da Silva C."/>
            <person name="Delage L."/>
            <person name="Delaroque N."/>
            <person name="Dittami S.M."/>
            <person name="Doulbeau S."/>
            <person name="Elias M."/>
            <person name="Farnham G."/>
            <person name="Gachon C.M."/>
            <person name="Gschloessl B."/>
            <person name="Heesch S."/>
            <person name="Jabbari K."/>
            <person name="Jubin C."/>
            <person name="Kawai H."/>
            <person name="Kimura K."/>
            <person name="Kloareg B."/>
            <person name="Kupper F.C."/>
            <person name="Lang D."/>
            <person name="Le Bail A."/>
            <person name="Leblanc C."/>
            <person name="Lerouge P."/>
            <person name="Lohr M."/>
            <person name="Lopez P.J."/>
            <person name="Martens C."/>
            <person name="Maumus F."/>
            <person name="Michel G."/>
            <person name="Miranda-Saavedra D."/>
            <person name="Morales J."/>
            <person name="Moreau H."/>
            <person name="Motomura T."/>
            <person name="Nagasato C."/>
            <person name="Napoli C.A."/>
            <person name="Nelson D.R."/>
            <person name="Nyvall-Collen P."/>
            <person name="Peters A.F."/>
            <person name="Pommier C."/>
            <person name="Potin P."/>
            <person name="Poulain J."/>
            <person name="Quesneville H."/>
            <person name="Read B."/>
            <person name="Rensing S.A."/>
            <person name="Ritter A."/>
            <person name="Rousvoal S."/>
            <person name="Samanta M."/>
            <person name="Samson G."/>
            <person name="Schroeder D.C."/>
            <person name="Segurens B."/>
            <person name="Strittmatter M."/>
            <person name="Tonon T."/>
            <person name="Tregear J.W."/>
            <person name="Valentin K."/>
            <person name="von Dassow P."/>
            <person name="Yamagishi T."/>
            <person name="Van de Peer Y."/>
            <person name="Wincker P."/>
        </authorList>
    </citation>
    <scope>NUCLEOTIDE SEQUENCE [LARGE SCALE GENOMIC DNA]</scope>
    <source>
        <strain evidence="5">Ec32 / CCAP1310/4</strain>
    </source>
</reference>
<dbReference type="InParanoid" id="D8LPI3"/>
<dbReference type="Gene3D" id="2.60.120.260">
    <property type="entry name" value="Galactose-binding domain-like"/>
    <property type="match status" value="2"/>
</dbReference>
<protein>
    <submittedName>
        <fullName evidence="4">EsV-1-164</fullName>
    </submittedName>
</protein>
<evidence type="ECO:0000313" key="5">
    <source>
        <dbReference type="Proteomes" id="UP000002630"/>
    </source>
</evidence>
<dbReference type="InterPro" id="IPR006626">
    <property type="entry name" value="PbH1"/>
</dbReference>
<dbReference type="Pfam" id="PF22633">
    <property type="entry name" value="F5_F8_type_C_2"/>
    <property type="match status" value="1"/>
</dbReference>
<dbReference type="PROSITE" id="PS50022">
    <property type="entry name" value="FA58C_3"/>
    <property type="match status" value="1"/>
</dbReference>
<dbReference type="InterPro" id="IPR012334">
    <property type="entry name" value="Pectin_lyas_fold"/>
</dbReference>
<feature type="chain" id="PRO_5003117427" evidence="2">
    <location>
        <begin position="20"/>
        <end position="700"/>
    </location>
</feature>
<dbReference type="SUPFAM" id="SSF51126">
    <property type="entry name" value="Pectin lyase-like"/>
    <property type="match status" value="1"/>
</dbReference>
<keyword evidence="5" id="KW-1185">Reference proteome</keyword>
<feature type="signal peptide" evidence="2">
    <location>
        <begin position="1"/>
        <end position="19"/>
    </location>
</feature>
<proteinExistence type="predicted"/>